<keyword evidence="6 8" id="KW-0413">Isomerase</keyword>
<dbReference type="UniPathway" id="UPA00629">
    <property type="reaction ID" value="UER00682"/>
</dbReference>
<dbReference type="EC" id="5.1.3.9" evidence="5"/>
<evidence type="ECO:0000256" key="4">
    <source>
        <dbReference type="ARBA" id="ARBA00007439"/>
    </source>
</evidence>
<dbReference type="EMBL" id="NFKM01000021">
    <property type="protein sequence ID" value="OUP57363.1"/>
    <property type="molecule type" value="Genomic_DNA"/>
</dbReference>
<dbReference type="EMBL" id="JAQNCK010000030">
    <property type="protein sequence ID" value="MDC0828948.1"/>
    <property type="molecule type" value="Genomic_DNA"/>
</dbReference>
<comment type="similarity">
    <text evidence="4">Belongs to the NanE family.</text>
</comment>
<keyword evidence="10" id="KW-1185">Reference proteome</keyword>
<evidence type="ECO:0000313" key="8">
    <source>
        <dbReference type="EMBL" id="MDC0828948.1"/>
    </source>
</evidence>
<comment type="catalytic activity">
    <reaction evidence="1">
        <text>an N-acyl-D-glucosamine 6-phosphate = an N-acyl-D-mannosamine 6-phosphate</text>
        <dbReference type="Rhea" id="RHEA:23932"/>
        <dbReference type="ChEBI" id="CHEBI:57599"/>
        <dbReference type="ChEBI" id="CHEBI:57666"/>
        <dbReference type="EC" id="5.1.3.9"/>
    </reaction>
</comment>
<reference evidence="8" key="3">
    <citation type="submission" date="2023-01" db="EMBL/GenBank/DDBJ databases">
        <title>Human gut microbiome strain richness.</title>
        <authorList>
            <person name="Chen-Liaw A."/>
        </authorList>
    </citation>
    <scope>NUCLEOTIDE SEQUENCE</scope>
    <source>
        <strain evidence="8">D55st1_G4_D55t1_190419</strain>
    </source>
</reference>
<dbReference type="GeneID" id="79876025"/>
<dbReference type="PANTHER" id="PTHR36204:SF1">
    <property type="entry name" value="N-ACETYLMANNOSAMINE-6-PHOSPHATE 2-EPIMERASE-RELATED"/>
    <property type="match status" value="1"/>
</dbReference>
<evidence type="ECO:0000256" key="3">
    <source>
        <dbReference type="ARBA" id="ARBA00005081"/>
    </source>
</evidence>
<dbReference type="NCBIfam" id="NF002231">
    <property type="entry name" value="PRK01130.1"/>
    <property type="match status" value="1"/>
</dbReference>
<dbReference type="Pfam" id="PF04131">
    <property type="entry name" value="NanE"/>
    <property type="match status" value="1"/>
</dbReference>
<dbReference type="AlphaFoldDB" id="A0A1Y4LKY9"/>
<name>A0A1Y4LKY9_9FIRM</name>
<sequence length="255" mass="28174">MTKQEIIESLKGGLIVSCQTEPKDCIHEDGRTVVTMAKAAKWGGAVAIRSNSPEQVKAIHEAVDLPIIGLDKIYYDTMDRVIMTPTIEHAKALWEAGARIIALEATDQLNHLGVPTRNLIPEIKKELPEAIIFADVDTVENAIEAAKLGADFVAPTLAGYTKATAYITEPPAYREVAEMCRAVDVPVIMEGHVYDPESAMKSLYLGCYAVVVGSAITRPHFIVKRFTDLLNKFPKDSNWRDDERAWQGPITKLEK</sequence>
<dbReference type="Proteomes" id="UP000195447">
    <property type="component" value="Unassembled WGS sequence"/>
</dbReference>
<dbReference type="RefSeq" id="WP_015536462.1">
    <property type="nucleotide sequence ID" value="NZ_JACJIY010000004.1"/>
</dbReference>
<evidence type="ECO:0000313" key="10">
    <source>
        <dbReference type="Proteomes" id="UP000195447"/>
    </source>
</evidence>
<dbReference type="InterPro" id="IPR007260">
    <property type="entry name" value="NanE"/>
</dbReference>
<dbReference type="InterPro" id="IPR013785">
    <property type="entry name" value="Aldolase_TIM"/>
</dbReference>
<accession>A0A1Y4LKY9</accession>
<evidence type="ECO:0000256" key="1">
    <source>
        <dbReference type="ARBA" id="ARBA00000056"/>
    </source>
</evidence>
<keyword evidence="7" id="KW-0119">Carbohydrate metabolism</keyword>
<comment type="pathway">
    <text evidence="3">Amino-sugar metabolism; N-acetylneuraminate degradation; D-fructose 6-phosphate from N-acetylneuraminate: step 3/5.</text>
</comment>
<dbReference type="SUPFAM" id="SSF51366">
    <property type="entry name" value="Ribulose-phoshate binding barrel"/>
    <property type="match status" value="1"/>
</dbReference>
<proteinExistence type="inferred from homology"/>
<comment type="caution">
    <text evidence="9">The sequence shown here is derived from an EMBL/GenBank/DDBJ whole genome shotgun (WGS) entry which is preliminary data.</text>
</comment>
<reference evidence="10" key="1">
    <citation type="submission" date="2017-04" db="EMBL/GenBank/DDBJ databases">
        <title>Function of individual gut microbiota members based on whole genome sequencing of pure cultures obtained from chicken caecum.</title>
        <authorList>
            <person name="Medvecky M."/>
            <person name="Cejkova D."/>
            <person name="Polansky O."/>
            <person name="Karasova D."/>
            <person name="Kubasova T."/>
            <person name="Cizek A."/>
            <person name="Rychlik I."/>
        </authorList>
    </citation>
    <scope>NUCLEOTIDE SEQUENCE [LARGE SCALE GENOMIC DNA]</scope>
    <source>
        <strain evidence="10">An178</strain>
    </source>
</reference>
<dbReference type="InterPro" id="IPR011060">
    <property type="entry name" value="RibuloseP-bd_barrel"/>
</dbReference>
<dbReference type="Gene3D" id="3.20.20.70">
    <property type="entry name" value="Aldolase class I"/>
    <property type="match status" value="1"/>
</dbReference>
<gene>
    <name evidence="9" type="ORF">B5F14_09045</name>
    <name evidence="8" type="ORF">POG00_09565</name>
</gene>
<dbReference type="GO" id="GO:0047465">
    <property type="term" value="F:N-acylglucosamine-6-phosphate 2-epimerase activity"/>
    <property type="evidence" value="ECO:0007669"/>
    <property type="project" value="UniProtKB-EC"/>
</dbReference>
<evidence type="ECO:0000256" key="7">
    <source>
        <dbReference type="ARBA" id="ARBA00023277"/>
    </source>
</evidence>
<dbReference type="PANTHER" id="PTHR36204">
    <property type="entry name" value="N-ACETYLMANNOSAMINE-6-PHOSPHATE 2-EPIMERASE-RELATED"/>
    <property type="match status" value="1"/>
</dbReference>
<reference evidence="9" key="2">
    <citation type="journal article" date="2018" name="BMC Genomics">
        <title>Whole genome sequencing and function prediction of 133 gut anaerobes isolated from chicken caecum in pure cultures.</title>
        <authorList>
            <person name="Medvecky M."/>
            <person name="Cejkova D."/>
            <person name="Polansky O."/>
            <person name="Karasova D."/>
            <person name="Kubasova T."/>
            <person name="Cizek A."/>
            <person name="Rychlik I."/>
        </authorList>
    </citation>
    <scope>NUCLEOTIDE SEQUENCE</scope>
    <source>
        <strain evidence="9">An178</strain>
    </source>
</reference>
<comment type="function">
    <text evidence="2">Converts N-acetylmannosamine-6-phosphate (ManNAc-6-P) to N-acetylglucosamine-6-phosphate (GlcNAc-6-P).</text>
</comment>
<evidence type="ECO:0000313" key="9">
    <source>
        <dbReference type="EMBL" id="OUP57363.1"/>
    </source>
</evidence>
<dbReference type="GO" id="GO:0019262">
    <property type="term" value="P:N-acetylneuraminate catabolic process"/>
    <property type="evidence" value="ECO:0007669"/>
    <property type="project" value="UniProtKB-UniPathway"/>
</dbReference>
<dbReference type="GO" id="GO:0005829">
    <property type="term" value="C:cytosol"/>
    <property type="evidence" value="ECO:0007669"/>
    <property type="project" value="TreeGrafter"/>
</dbReference>
<dbReference type="GO" id="GO:0006053">
    <property type="term" value="P:N-acetylmannosamine catabolic process"/>
    <property type="evidence" value="ECO:0007669"/>
    <property type="project" value="TreeGrafter"/>
</dbReference>
<evidence type="ECO:0000256" key="5">
    <source>
        <dbReference type="ARBA" id="ARBA00013180"/>
    </source>
</evidence>
<dbReference type="Proteomes" id="UP001220658">
    <property type="component" value="Unassembled WGS sequence"/>
</dbReference>
<evidence type="ECO:0000256" key="6">
    <source>
        <dbReference type="ARBA" id="ARBA00023235"/>
    </source>
</evidence>
<organism evidence="9 10">
    <name type="scientific">Faecalitalea cylindroides</name>
    <dbReference type="NCBI Taxonomy" id="39483"/>
    <lineage>
        <taxon>Bacteria</taxon>
        <taxon>Bacillati</taxon>
        <taxon>Bacillota</taxon>
        <taxon>Erysipelotrichia</taxon>
        <taxon>Erysipelotrichales</taxon>
        <taxon>Erysipelotrichaceae</taxon>
        <taxon>Faecalitalea</taxon>
    </lineage>
</organism>
<protein>
    <recommendedName>
        <fullName evidence="5">N-acylglucosamine-6-phosphate 2-epimerase</fullName>
        <ecNumber evidence="5">5.1.3.9</ecNumber>
    </recommendedName>
</protein>
<dbReference type="CDD" id="cd04729">
    <property type="entry name" value="NanE"/>
    <property type="match status" value="1"/>
</dbReference>
<evidence type="ECO:0000256" key="2">
    <source>
        <dbReference type="ARBA" id="ARBA00002147"/>
    </source>
</evidence>